<dbReference type="AlphaFoldDB" id="X1IJQ2"/>
<feature type="domain" description="Pyruvate kinase C-terminal" evidence="1">
    <location>
        <begin position="2"/>
        <end position="64"/>
    </location>
</feature>
<dbReference type="EMBL" id="BARU01026749">
    <property type="protein sequence ID" value="GAH66354.1"/>
    <property type="molecule type" value="Genomic_DNA"/>
</dbReference>
<gene>
    <name evidence="2" type="ORF">S03H2_42931</name>
</gene>
<organism evidence="2">
    <name type="scientific">marine sediment metagenome</name>
    <dbReference type="NCBI Taxonomy" id="412755"/>
    <lineage>
        <taxon>unclassified sequences</taxon>
        <taxon>metagenomes</taxon>
        <taxon>ecological metagenomes</taxon>
    </lineage>
</organism>
<dbReference type="SUPFAM" id="SSF52935">
    <property type="entry name" value="PK C-terminal domain-like"/>
    <property type="match status" value="1"/>
</dbReference>
<accession>X1IJQ2</accession>
<dbReference type="InterPro" id="IPR015795">
    <property type="entry name" value="Pyrv_Knase_C"/>
</dbReference>
<reference evidence="2" key="1">
    <citation type="journal article" date="2014" name="Front. Microbiol.">
        <title>High frequency of phylogenetically diverse reductive dehalogenase-homologous genes in deep subseafloor sedimentary metagenomes.</title>
        <authorList>
            <person name="Kawai M."/>
            <person name="Futagami T."/>
            <person name="Toyoda A."/>
            <person name="Takaki Y."/>
            <person name="Nishi S."/>
            <person name="Hori S."/>
            <person name="Arai W."/>
            <person name="Tsubouchi T."/>
            <person name="Morono Y."/>
            <person name="Uchiyama I."/>
            <person name="Ito T."/>
            <person name="Fujiyama A."/>
            <person name="Inagaki F."/>
            <person name="Takami H."/>
        </authorList>
    </citation>
    <scope>NUCLEOTIDE SEQUENCE</scope>
    <source>
        <strain evidence="2">Expedition CK06-06</strain>
    </source>
</reference>
<evidence type="ECO:0000259" key="1">
    <source>
        <dbReference type="Pfam" id="PF02887"/>
    </source>
</evidence>
<sequence length="90" mass="10260">PLPIIAMTPSKKTARELNLIWGVQPIYIENIDFLNLDVESLIEQSVRFGVETGHIDENEHVIILLVSRKFQKRGNLVGLYYVGEILNPET</sequence>
<feature type="non-terminal residue" evidence="2">
    <location>
        <position position="1"/>
    </location>
</feature>
<evidence type="ECO:0000313" key="2">
    <source>
        <dbReference type="EMBL" id="GAH66354.1"/>
    </source>
</evidence>
<name>X1IJQ2_9ZZZZ</name>
<comment type="caution">
    <text evidence="2">The sequence shown here is derived from an EMBL/GenBank/DDBJ whole genome shotgun (WGS) entry which is preliminary data.</text>
</comment>
<dbReference type="InterPro" id="IPR036918">
    <property type="entry name" value="Pyrv_Knase_C_sf"/>
</dbReference>
<dbReference type="Pfam" id="PF02887">
    <property type="entry name" value="PK_C"/>
    <property type="match status" value="1"/>
</dbReference>
<protein>
    <recommendedName>
        <fullName evidence="1">Pyruvate kinase C-terminal domain-containing protein</fullName>
    </recommendedName>
</protein>
<proteinExistence type="predicted"/>
<dbReference type="Gene3D" id="3.40.1380.20">
    <property type="entry name" value="Pyruvate kinase, C-terminal domain"/>
    <property type="match status" value="1"/>
</dbReference>